<protein>
    <recommendedName>
        <fullName evidence="4">C2H2-type domain-containing protein</fullName>
    </recommendedName>
</protein>
<dbReference type="InterPro" id="IPR013087">
    <property type="entry name" value="Znf_C2H2_type"/>
</dbReference>
<keyword evidence="1" id="KW-0862">Zinc</keyword>
<feature type="chain" id="PRO_5044887071" description="C2H2-type domain-containing protein" evidence="3">
    <location>
        <begin position="30"/>
        <end position="321"/>
    </location>
</feature>
<feature type="signal peptide" evidence="3">
    <location>
        <begin position="1"/>
        <end position="29"/>
    </location>
</feature>
<accession>A0ABD3C9G6</accession>
<organism evidence="5 6">
    <name type="scientific">Castilleja foliolosa</name>
    <dbReference type="NCBI Taxonomy" id="1961234"/>
    <lineage>
        <taxon>Eukaryota</taxon>
        <taxon>Viridiplantae</taxon>
        <taxon>Streptophyta</taxon>
        <taxon>Embryophyta</taxon>
        <taxon>Tracheophyta</taxon>
        <taxon>Spermatophyta</taxon>
        <taxon>Magnoliopsida</taxon>
        <taxon>eudicotyledons</taxon>
        <taxon>Gunneridae</taxon>
        <taxon>Pentapetalae</taxon>
        <taxon>asterids</taxon>
        <taxon>lamiids</taxon>
        <taxon>Lamiales</taxon>
        <taxon>Orobanchaceae</taxon>
        <taxon>Pedicularideae</taxon>
        <taxon>Castillejinae</taxon>
        <taxon>Castilleja</taxon>
    </lineage>
</organism>
<evidence type="ECO:0000313" key="6">
    <source>
        <dbReference type="Proteomes" id="UP001632038"/>
    </source>
</evidence>
<sequence>MFNINNLFHNFFSLLFLLLHLGCFTPSSSHRRRISATQFKNKYLTHPKTTVLSFLKRLFSPSPSTSSIHTPPPPPPSIPSPSSSTRSLTTPLPPPRGDTDVIHPCSVCGELFQTLTLLHNHQSTKHVVSELADGENIVRIIFKMGWPEKAKSPTIHRILKIHNGPKTTTRFENYREWVKSRAAAAKTADERCVADGNELLRFYCTTFTCELDSGICGQLYCSACGIIRSGFSEKMDGVSTMPTSWGAHRVISEDLEEEFSFMHVKRALLVCRVVAGRVGCESGVVDKEDPGYDSLVGGEEDELVVYNPRAVLPCFVIVYTV</sequence>
<reference evidence="6" key="1">
    <citation type="journal article" date="2024" name="IScience">
        <title>Strigolactones Initiate the Formation of Haustorium-like Structures in Castilleja.</title>
        <authorList>
            <person name="Buerger M."/>
            <person name="Peterson D."/>
            <person name="Chory J."/>
        </authorList>
    </citation>
    <scope>NUCLEOTIDE SEQUENCE [LARGE SCALE GENOMIC DNA]</scope>
</reference>
<evidence type="ECO:0000313" key="5">
    <source>
        <dbReference type="EMBL" id="KAL3625382.1"/>
    </source>
</evidence>
<evidence type="ECO:0000259" key="4">
    <source>
        <dbReference type="PROSITE" id="PS50157"/>
    </source>
</evidence>
<feature type="domain" description="C2H2-type" evidence="4">
    <location>
        <begin position="103"/>
        <end position="131"/>
    </location>
</feature>
<keyword evidence="6" id="KW-1185">Reference proteome</keyword>
<dbReference type="PANTHER" id="PTHR31681">
    <property type="entry name" value="C2H2-LIKE ZINC FINGER PROTEIN"/>
    <property type="match status" value="1"/>
</dbReference>
<dbReference type="PANTHER" id="PTHR31681:SF4">
    <property type="entry name" value="C2H2-LIKE ZINC FINGER PROTEIN"/>
    <property type="match status" value="1"/>
</dbReference>
<dbReference type="SUPFAM" id="SSF56399">
    <property type="entry name" value="ADP-ribosylation"/>
    <property type="match status" value="1"/>
</dbReference>
<feature type="compositionally biased region" description="Pro residues" evidence="2">
    <location>
        <begin position="70"/>
        <end position="79"/>
    </location>
</feature>
<evidence type="ECO:0000256" key="3">
    <source>
        <dbReference type="SAM" id="SignalP"/>
    </source>
</evidence>
<comment type="caution">
    <text evidence="5">The sequence shown here is derived from an EMBL/GenBank/DDBJ whole genome shotgun (WGS) entry which is preliminary data.</text>
</comment>
<dbReference type="Gene3D" id="3.90.228.10">
    <property type="match status" value="1"/>
</dbReference>
<gene>
    <name evidence="5" type="ORF">CASFOL_030836</name>
</gene>
<keyword evidence="1" id="KW-0479">Metal-binding</keyword>
<dbReference type="Proteomes" id="UP001632038">
    <property type="component" value="Unassembled WGS sequence"/>
</dbReference>
<keyword evidence="1" id="KW-0863">Zinc-finger</keyword>
<dbReference type="GO" id="GO:0008270">
    <property type="term" value="F:zinc ion binding"/>
    <property type="evidence" value="ECO:0007669"/>
    <property type="project" value="UniProtKB-KW"/>
</dbReference>
<dbReference type="PROSITE" id="PS00028">
    <property type="entry name" value="ZINC_FINGER_C2H2_1"/>
    <property type="match status" value="1"/>
</dbReference>
<name>A0ABD3C9G6_9LAMI</name>
<keyword evidence="3" id="KW-0732">Signal</keyword>
<evidence type="ECO:0000256" key="1">
    <source>
        <dbReference type="PROSITE-ProRule" id="PRU00042"/>
    </source>
</evidence>
<feature type="compositionally biased region" description="Low complexity" evidence="2">
    <location>
        <begin position="80"/>
        <end position="90"/>
    </location>
</feature>
<proteinExistence type="predicted"/>
<dbReference type="EMBL" id="JAVIJP010000052">
    <property type="protein sequence ID" value="KAL3625382.1"/>
    <property type="molecule type" value="Genomic_DNA"/>
</dbReference>
<dbReference type="AlphaFoldDB" id="A0ABD3C9G6"/>
<dbReference type="PROSITE" id="PS50157">
    <property type="entry name" value="ZINC_FINGER_C2H2_2"/>
    <property type="match status" value="1"/>
</dbReference>
<feature type="region of interest" description="Disordered" evidence="2">
    <location>
        <begin position="63"/>
        <end position="96"/>
    </location>
</feature>
<evidence type="ECO:0000256" key="2">
    <source>
        <dbReference type="SAM" id="MobiDB-lite"/>
    </source>
</evidence>